<protein>
    <recommendedName>
        <fullName evidence="5">Ankyrin</fullName>
    </recommendedName>
</protein>
<evidence type="ECO:0000313" key="4">
    <source>
        <dbReference type="Proteomes" id="UP001160390"/>
    </source>
</evidence>
<dbReference type="EMBL" id="CABFNP030000733">
    <property type="protein sequence ID" value="CAI6082803.1"/>
    <property type="molecule type" value="Genomic_DNA"/>
</dbReference>
<sequence>MARLDTLPSELVLLIAEACTWDPRPKRPRLFGPNGNYHQRPKRSVQMFGRYYARYHAALARVNRRFHDLLNGPLYTRNLLHDPMSASCLLYAAETDRVETLQLALRYGADLNRIGDETFPEELQPFHAALAARSSRAVEIMLNHGVDVHLPSSLPPPGECGYDASRSVGWPPRNGNAVRNVMKLNKTAYPLYTAVAYGTMEDVASLIDHGAYMIAKGVSALRVLDNQGWPDLVEKISQRTDPVTLRARLHRAAAAHDMDLIREIFKYKIHAGDLDRDRQNVLHMVIRARKKENLPLIELLLQRPDIDAAMEDNDGMTPVFAAITRRHINTVKRLMKVPRVRITGMTVKHETALHLAIETQDPVLIEYVLDQPHILIDAVDVQLRSALSLASQMGREDNAFATIRILLARGASLRNFETQGVILYELVNLGHLRTALFLLRKGLITSPSFLEHSYGRSQLILHTLLEEPHELLIDVLKELIALGVDAGQVAVEPRYPRPHRFKQTPLFVAATGAESIECMKLLVAAGAIVTDPDVNDLTMLQNIFGSFWGWKPPSNDPDVEAYAERICLFLELGATMGRETTEPETTALSYACEASTDESCRLLALLLDNSTAANVDEIVVRALISHYESDEKREEPKAKEIVRRLEAFEARVFPK</sequence>
<dbReference type="InterPro" id="IPR036770">
    <property type="entry name" value="Ankyrin_rpt-contain_sf"/>
</dbReference>
<dbReference type="SUPFAM" id="SSF48403">
    <property type="entry name" value="Ankyrin repeat"/>
    <property type="match status" value="2"/>
</dbReference>
<dbReference type="Proteomes" id="UP001160390">
    <property type="component" value="Unassembled WGS sequence"/>
</dbReference>
<dbReference type="PANTHER" id="PTHR24198:SF165">
    <property type="entry name" value="ANKYRIN REPEAT-CONTAINING PROTEIN-RELATED"/>
    <property type="match status" value="1"/>
</dbReference>
<dbReference type="AlphaFoldDB" id="A0AA35LWD3"/>
<evidence type="ECO:0000256" key="1">
    <source>
        <dbReference type="ARBA" id="ARBA00022737"/>
    </source>
</evidence>
<accession>A0AA35LWD3</accession>
<keyword evidence="4" id="KW-1185">Reference proteome</keyword>
<dbReference type="Gene3D" id="1.25.40.20">
    <property type="entry name" value="Ankyrin repeat-containing domain"/>
    <property type="match status" value="2"/>
</dbReference>
<comment type="caution">
    <text evidence="3">The sequence shown here is derived from an EMBL/GenBank/DDBJ whole genome shotgun (WGS) entry which is preliminary data.</text>
</comment>
<dbReference type="PANTHER" id="PTHR24198">
    <property type="entry name" value="ANKYRIN REPEAT AND PROTEIN KINASE DOMAIN-CONTAINING PROTEIN"/>
    <property type="match status" value="1"/>
</dbReference>
<name>A0AA35LWD3_9HYPO</name>
<evidence type="ECO:0000256" key="2">
    <source>
        <dbReference type="ARBA" id="ARBA00023043"/>
    </source>
</evidence>
<dbReference type="SMART" id="SM00248">
    <property type="entry name" value="ANK"/>
    <property type="match status" value="9"/>
</dbReference>
<keyword evidence="2" id="KW-0040">ANK repeat</keyword>
<dbReference type="Pfam" id="PF12796">
    <property type="entry name" value="Ank_2"/>
    <property type="match status" value="1"/>
</dbReference>
<gene>
    <name evidence="3" type="ORF">CCHLO57077_00014830</name>
</gene>
<dbReference type="InterPro" id="IPR002110">
    <property type="entry name" value="Ankyrin_rpt"/>
</dbReference>
<keyword evidence="1" id="KW-0677">Repeat</keyword>
<reference evidence="3" key="1">
    <citation type="submission" date="2023-01" db="EMBL/GenBank/DDBJ databases">
        <authorList>
            <person name="Piombo E."/>
        </authorList>
    </citation>
    <scope>NUCLEOTIDE SEQUENCE</scope>
</reference>
<evidence type="ECO:0008006" key="5">
    <source>
        <dbReference type="Google" id="ProtNLM"/>
    </source>
</evidence>
<evidence type="ECO:0000313" key="3">
    <source>
        <dbReference type="EMBL" id="CAI6082803.1"/>
    </source>
</evidence>
<proteinExistence type="predicted"/>
<organism evidence="3 4">
    <name type="scientific">Clonostachys chloroleuca</name>
    <dbReference type="NCBI Taxonomy" id="1926264"/>
    <lineage>
        <taxon>Eukaryota</taxon>
        <taxon>Fungi</taxon>
        <taxon>Dikarya</taxon>
        <taxon>Ascomycota</taxon>
        <taxon>Pezizomycotina</taxon>
        <taxon>Sordariomycetes</taxon>
        <taxon>Hypocreomycetidae</taxon>
        <taxon>Hypocreales</taxon>
        <taxon>Bionectriaceae</taxon>
        <taxon>Clonostachys</taxon>
    </lineage>
</organism>